<organism evidence="8 9">
    <name type="scientific">Halohasta litorea</name>
    <dbReference type="NCBI Taxonomy" id="869891"/>
    <lineage>
        <taxon>Archaea</taxon>
        <taxon>Methanobacteriati</taxon>
        <taxon>Methanobacteriota</taxon>
        <taxon>Stenosarchaea group</taxon>
        <taxon>Halobacteria</taxon>
        <taxon>Halobacteriales</taxon>
        <taxon>Haloferacaceae</taxon>
        <taxon>Halohasta</taxon>
    </lineage>
</organism>
<dbReference type="InterPro" id="IPR000014">
    <property type="entry name" value="PAS"/>
</dbReference>
<dbReference type="NCBIfam" id="TIGR00229">
    <property type="entry name" value="sensory_box"/>
    <property type="match status" value="1"/>
</dbReference>
<dbReference type="InterPro" id="IPR013656">
    <property type="entry name" value="PAS_4"/>
</dbReference>
<dbReference type="PROSITE" id="PS50112">
    <property type="entry name" value="PAS"/>
    <property type="match status" value="1"/>
</dbReference>
<dbReference type="InterPro" id="IPR004090">
    <property type="entry name" value="Chemotax_Me-accpt_rcpt"/>
</dbReference>
<feature type="region of interest" description="Disordered" evidence="4">
    <location>
        <begin position="1"/>
        <end position="66"/>
    </location>
</feature>
<evidence type="ECO:0000259" key="6">
    <source>
        <dbReference type="PROSITE" id="PS50112"/>
    </source>
</evidence>
<comment type="caution">
    <text evidence="8">The sequence shown here is derived from an EMBL/GenBank/DDBJ whole genome shotgun (WGS) entry which is preliminary data.</text>
</comment>
<evidence type="ECO:0000259" key="5">
    <source>
        <dbReference type="PROSITE" id="PS50111"/>
    </source>
</evidence>
<dbReference type="GO" id="GO:0007165">
    <property type="term" value="P:signal transduction"/>
    <property type="evidence" value="ECO:0007669"/>
    <property type="project" value="UniProtKB-KW"/>
</dbReference>
<dbReference type="SMART" id="SM00283">
    <property type="entry name" value="MA"/>
    <property type="match status" value="1"/>
</dbReference>
<evidence type="ECO:0000313" key="8">
    <source>
        <dbReference type="EMBL" id="MFD1642464.1"/>
    </source>
</evidence>
<dbReference type="InterPro" id="IPR004089">
    <property type="entry name" value="MCPsignal_dom"/>
</dbReference>
<dbReference type="PROSITE" id="PS50113">
    <property type="entry name" value="PAC"/>
    <property type="match status" value="1"/>
</dbReference>
<proteinExistence type="inferred from homology"/>
<dbReference type="Gene3D" id="1.10.287.950">
    <property type="entry name" value="Methyl-accepting chemotaxis protein"/>
    <property type="match status" value="1"/>
</dbReference>
<evidence type="ECO:0000259" key="7">
    <source>
        <dbReference type="PROSITE" id="PS50113"/>
    </source>
</evidence>
<feature type="domain" description="PAS" evidence="6">
    <location>
        <begin position="73"/>
        <end position="117"/>
    </location>
</feature>
<protein>
    <submittedName>
        <fullName evidence="8">Methyl-accepting chemotaxis protein</fullName>
    </submittedName>
</protein>
<dbReference type="Pfam" id="PF08448">
    <property type="entry name" value="PAS_4"/>
    <property type="match status" value="1"/>
</dbReference>
<evidence type="ECO:0000256" key="1">
    <source>
        <dbReference type="ARBA" id="ARBA00023224"/>
    </source>
</evidence>
<dbReference type="RefSeq" id="WP_256395864.1">
    <property type="nucleotide sequence ID" value="NZ_JANHDJ010000003.1"/>
</dbReference>
<dbReference type="Gene3D" id="3.30.450.20">
    <property type="entry name" value="PAS domain"/>
    <property type="match status" value="1"/>
</dbReference>
<keyword evidence="9" id="KW-1185">Reference proteome</keyword>
<name>A0ABD6DBF6_9EURY</name>
<dbReference type="SUPFAM" id="SSF55785">
    <property type="entry name" value="PYP-like sensor domain (PAS domain)"/>
    <property type="match status" value="1"/>
</dbReference>
<gene>
    <name evidence="8" type="ORF">ACFSBW_11325</name>
</gene>
<sequence length="577" mass="61021">MKRLLNRLVVAGTEQDDAEATDDSGTSDSVEWTDLSTQPSGPHGSEAGLDPSRSPIGDEQSAPDSDTIDTMAADRLLENVLNGLPEPTLVIDSSGVVSHINSNACSVFEVSESEALGAPPAAVHGGEPLAEGVLDAGEAITERRETIESEGTERTLSRTVTPFRDDSGEIVGAMETASDITEKAREERKTAQLEAYQELVISDLQDKLVRLAEGDLTLDSPVPEPDADFEAMITVYEQFTQLNAHLTTAIDNYQSVLSRLTLLADDLDDTSQELSANSEEVTASIEEISQSTEEMADGSQELAAQTDEAELAVSNLTATIEEITASVQEIDAETSEASKLAVDGVEEGTDAVDRIRSATDATSEITAEIRTLESQMEEVGEALDVISDIAEQTNLLALNASIEAARAGEEGDGFAVVADEVKSLAEKSKKSAAAIETIITDAQDQTAEVADQIADTNEEVSEGADAVEAVVDQLDEIEAAVEGVSSATAEVSEAVENQAENMDGFSATIDSAASMSEELSTSVQQISAGLEQQSMATDQVAHRATDLSSTSEELYERIGQFRLAEDESADVDSIDQA</sequence>
<feature type="domain" description="PAC" evidence="7">
    <location>
        <begin position="140"/>
        <end position="192"/>
    </location>
</feature>
<reference evidence="8 9" key="1">
    <citation type="journal article" date="2019" name="Int. J. Syst. Evol. Microbiol.">
        <title>The Global Catalogue of Microorganisms (GCM) 10K type strain sequencing project: providing services to taxonomists for standard genome sequencing and annotation.</title>
        <authorList>
            <consortium name="The Broad Institute Genomics Platform"/>
            <consortium name="The Broad Institute Genome Sequencing Center for Infectious Disease"/>
            <person name="Wu L."/>
            <person name="Ma J."/>
        </authorList>
    </citation>
    <scope>NUCLEOTIDE SEQUENCE [LARGE SCALE GENOMIC DNA]</scope>
    <source>
        <strain evidence="8 9">CGMCC 1.10593</strain>
    </source>
</reference>
<dbReference type="AlphaFoldDB" id="A0ABD6DBF6"/>
<keyword evidence="1 3" id="KW-0807">Transducer</keyword>
<dbReference type="EMBL" id="JBHUDM010000003">
    <property type="protein sequence ID" value="MFD1642464.1"/>
    <property type="molecule type" value="Genomic_DNA"/>
</dbReference>
<dbReference type="SUPFAM" id="SSF58104">
    <property type="entry name" value="Methyl-accepting chemotaxis protein (MCP) signaling domain"/>
    <property type="match status" value="2"/>
</dbReference>
<dbReference type="PRINTS" id="PR00260">
    <property type="entry name" value="CHEMTRNSDUCR"/>
</dbReference>
<dbReference type="InterPro" id="IPR000700">
    <property type="entry name" value="PAS-assoc_C"/>
</dbReference>
<evidence type="ECO:0000256" key="2">
    <source>
        <dbReference type="ARBA" id="ARBA00029447"/>
    </source>
</evidence>
<dbReference type="CDD" id="cd00130">
    <property type="entry name" value="PAS"/>
    <property type="match status" value="1"/>
</dbReference>
<dbReference type="PROSITE" id="PS50111">
    <property type="entry name" value="CHEMOTAXIS_TRANSDUC_2"/>
    <property type="match status" value="1"/>
</dbReference>
<comment type="similarity">
    <text evidence="2">Belongs to the methyl-accepting chemotaxis (MCP) protein family.</text>
</comment>
<accession>A0ABD6DBF6</accession>
<dbReference type="PANTHER" id="PTHR32089">
    <property type="entry name" value="METHYL-ACCEPTING CHEMOTAXIS PROTEIN MCPB"/>
    <property type="match status" value="1"/>
</dbReference>
<dbReference type="PANTHER" id="PTHR32089:SF112">
    <property type="entry name" value="LYSOZYME-LIKE PROTEIN-RELATED"/>
    <property type="match status" value="1"/>
</dbReference>
<dbReference type="Pfam" id="PF00015">
    <property type="entry name" value="MCPsignal"/>
    <property type="match status" value="1"/>
</dbReference>
<feature type="compositionally biased region" description="Polar residues" evidence="4">
    <location>
        <begin position="23"/>
        <end position="40"/>
    </location>
</feature>
<dbReference type="InterPro" id="IPR035965">
    <property type="entry name" value="PAS-like_dom_sf"/>
</dbReference>
<evidence type="ECO:0000256" key="4">
    <source>
        <dbReference type="SAM" id="MobiDB-lite"/>
    </source>
</evidence>
<feature type="domain" description="Methyl-accepting transducer" evidence="5">
    <location>
        <begin position="277"/>
        <end position="513"/>
    </location>
</feature>
<evidence type="ECO:0000313" key="9">
    <source>
        <dbReference type="Proteomes" id="UP001597052"/>
    </source>
</evidence>
<evidence type="ECO:0000256" key="3">
    <source>
        <dbReference type="PROSITE-ProRule" id="PRU00284"/>
    </source>
</evidence>
<dbReference type="Proteomes" id="UP001597052">
    <property type="component" value="Unassembled WGS sequence"/>
</dbReference>